<keyword evidence="3 12" id="KW-0132">Cell division</keyword>
<evidence type="ECO:0000256" key="10">
    <source>
        <dbReference type="ARBA" id="ARBA00023306"/>
    </source>
</evidence>
<keyword evidence="9 12" id="KW-0472">Membrane</keyword>
<comment type="subcellular location">
    <subcellularLocation>
        <location evidence="12">Cell membrane</location>
        <topology evidence="12">Multi-pass membrane protein</topology>
    </subcellularLocation>
    <subcellularLocation>
        <location evidence="1">Membrane</location>
        <topology evidence="1">Multi-pass membrane protein</topology>
    </subcellularLocation>
</comment>
<dbReference type="GO" id="GO:0016740">
    <property type="term" value="F:transferase activity"/>
    <property type="evidence" value="ECO:0007669"/>
    <property type="project" value="UniProtKB-KW"/>
</dbReference>
<keyword evidence="12" id="KW-0479">Metal-binding</keyword>
<evidence type="ECO:0000256" key="6">
    <source>
        <dbReference type="ARBA" id="ARBA00022960"/>
    </source>
</evidence>
<organism evidence="14 15">
    <name type="scientific">Chryseobacterium salviniae</name>
    <dbReference type="NCBI Taxonomy" id="3101750"/>
    <lineage>
        <taxon>Bacteria</taxon>
        <taxon>Pseudomonadati</taxon>
        <taxon>Bacteroidota</taxon>
        <taxon>Flavobacteriia</taxon>
        <taxon>Flavobacteriales</taxon>
        <taxon>Weeksellaceae</taxon>
        <taxon>Chryseobacterium group</taxon>
        <taxon>Chryseobacterium</taxon>
    </lineage>
</organism>
<evidence type="ECO:0000256" key="13">
    <source>
        <dbReference type="NCBIfam" id="TIGR00445"/>
    </source>
</evidence>
<evidence type="ECO:0000256" key="8">
    <source>
        <dbReference type="ARBA" id="ARBA00022989"/>
    </source>
</evidence>
<keyword evidence="5 12" id="KW-0812">Transmembrane</keyword>
<dbReference type="Proteomes" id="UP001348397">
    <property type="component" value="Unassembled WGS sequence"/>
</dbReference>
<dbReference type="InterPro" id="IPR018480">
    <property type="entry name" value="PNAcMuramoyl-5peptid_Trfase_CS"/>
</dbReference>
<dbReference type="RefSeq" id="WP_326319332.1">
    <property type="nucleotide sequence ID" value="NZ_JAYLAA010000001.1"/>
</dbReference>
<comment type="catalytic activity">
    <reaction evidence="12">
        <text>UDP-N-acetyl-alpha-D-muramoyl-L-alanyl-gamma-D-glutamyl-meso-2,6-diaminopimeloyl-D-alanyl-D-alanine + di-trans,octa-cis-undecaprenyl phosphate = di-trans,octa-cis-undecaprenyl diphospho-N-acetyl-alpha-D-muramoyl-L-alanyl-D-glutamyl-meso-2,6-diaminopimeloyl-D-alanyl-D-alanine + UMP</text>
        <dbReference type="Rhea" id="RHEA:28386"/>
        <dbReference type="ChEBI" id="CHEBI:57865"/>
        <dbReference type="ChEBI" id="CHEBI:60392"/>
        <dbReference type="ChEBI" id="CHEBI:61386"/>
        <dbReference type="ChEBI" id="CHEBI:61387"/>
        <dbReference type="EC" id="2.7.8.13"/>
    </reaction>
</comment>
<sequence>MLYYLYEYLTDHDIHIPGLGLLKYISFRAGMAVLFSLTIALIFGKRIINFLRAKQMGELVRDLGLDGQKQKEGTPTMGGLIIILATLIPVLLFTKITNIYIVLLIVSVIWMGAIGFLDDYLKKIKKNKDGLSGKFKIVGQVGLGLIVGVTMYFHPDITVKRKYADAKVVNRNNVEQNFMPTEKIAVSTVPFAKNNEFDYSGMLFWMNDKDAHEWAWIVFIPIVIFIVTAVSNGANITDGIDGLAAGTSTVILLTLGLFAYLSGNIIFADYLNIMFLPNMGETTIFVVAMVGAVIGFFWYNTYPAQVFMGDTGSLMLGGAIAVLAIILRKELMIPVLCGIFLIENISVMLQVVVFKYRKRKYGLEYAQNNRLFRMSPLHHHYQKGGFHESKIVNRMIIIGVMLAIVCLITLKMR</sequence>
<comment type="function">
    <text evidence="12">Catalyzes the initial step of the lipid cycle reactions in the biosynthesis of the cell wall peptidoglycan: transfers peptidoglycan precursor phospho-MurNAc-pentapeptide from UDP-MurNAc-pentapeptide onto the lipid carrier undecaprenyl phosphate, yielding undecaprenyl-pyrophosphoryl-MurNAc-pentapeptide, known as lipid I.</text>
</comment>
<name>A0ABU6HP44_9FLAO</name>
<evidence type="ECO:0000313" key="14">
    <source>
        <dbReference type="EMBL" id="MEC3874238.1"/>
    </source>
</evidence>
<evidence type="ECO:0000256" key="3">
    <source>
        <dbReference type="ARBA" id="ARBA00022618"/>
    </source>
</evidence>
<comment type="cofactor">
    <cofactor evidence="12">
        <name>Mg(2+)</name>
        <dbReference type="ChEBI" id="CHEBI:18420"/>
    </cofactor>
</comment>
<keyword evidence="7 12" id="KW-0573">Peptidoglycan synthesis</keyword>
<keyword evidence="6 12" id="KW-0133">Cell shape</keyword>
<feature type="transmembrane region" description="Helical" evidence="12">
    <location>
        <begin position="99"/>
        <end position="117"/>
    </location>
</feature>
<feature type="transmembrane region" description="Helical" evidence="12">
    <location>
        <begin position="243"/>
        <end position="262"/>
    </location>
</feature>
<dbReference type="NCBIfam" id="TIGR00445">
    <property type="entry name" value="mraY"/>
    <property type="match status" value="1"/>
</dbReference>
<feature type="transmembrane region" description="Helical" evidence="12">
    <location>
        <begin position="306"/>
        <end position="327"/>
    </location>
</feature>
<feature type="transmembrane region" description="Helical" evidence="12">
    <location>
        <begin position="214"/>
        <end position="231"/>
    </location>
</feature>
<dbReference type="PANTHER" id="PTHR22926:SF5">
    <property type="entry name" value="PHOSPHO-N-ACETYLMURAMOYL-PENTAPEPTIDE-TRANSFERASE HOMOLOG"/>
    <property type="match status" value="1"/>
</dbReference>
<accession>A0ABU6HP44</accession>
<gene>
    <name evidence="12 14" type="primary">mraY</name>
    <name evidence="14" type="ORF">SOP96_00740</name>
</gene>
<dbReference type="CDD" id="cd06852">
    <property type="entry name" value="GT_MraY"/>
    <property type="match status" value="1"/>
</dbReference>
<reference evidence="14 15" key="1">
    <citation type="submission" date="2024-01" db="EMBL/GenBank/DDBJ databases">
        <title>Chryseobacterium sp. T9W2-O.</title>
        <authorList>
            <person name="Maltman C."/>
        </authorList>
    </citation>
    <scope>NUCLEOTIDE SEQUENCE [LARGE SCALE GENOMIC DNA]</scope>
    <source>
        <strain evidence="14 15">T9W2-O</strain>
    </source>
</reference>
<comment type="caution">
    <text evidence="14">The sequence shown here is derived from an EMBL/GenBank/DDBJ whole genome shotgun (WGS) entry which is preliminary data.</text>
</comment>
<evidence type="ECO:0000256" key="1">
    <source>
        <dbReference type="ARBA" id="ARBA00004141"/>
    </source>
</evidence>
<feature type="transmembrane region" description="Helical" evidence="12">
    <location>
        <begin position="25"/>
        <end position="44"/>
    </location>
</feature>
<evidence type="ECO:0000256" key="5">
    <source>
        <dbReference type="ARBA" id="ARBA00022692"/>
    </source>
</evidence>
<comment type="pathway">
    <text evidence="12">Cell wall biogenesis; peptidoglycan biosynthesis.</text>
</comment>
<proteinExistence type="inferred from homology"/>
<dbReference type="PANTHER" id="PTHR22926">
    <property type="entry name" value="PHOSPHO-N-ACETYLMURAMOYL-PENTAPEPTIDE-TRANSFERASE"/>
    <property type="match status" value="1"/>
</dbReference>
<feature type="transmembrane region" description="Helical" evidence="12">
    <location>
        <begin position="333"/>
        <end position="354"/>
    </location>
</feature>
<feature type="transmembrane region" description="Helical" evidence="12">
    <location>
        <begin position="282"/>
        <end position="299"/>
    </location>
</feature>
<dbReference type="HAMAP" id="MF_00038">
    <property type="entry name" value="MraY"/>
    <property type="match status" value="1"/>
</dbReference>
<keyword evidence="15" id="KW-1185">Reference proteome</keyword>
<evidence type="ECO:0000256" key="12">
    <source>
        <dbReference type="HAMAP-Rule" id="MF_00038"/>
    </source>
</evidence>
<evidence type="ECO:0000256" key="11">
    <source>
        <dbReference type="ARBA" id="ARBA00023316"/>
    </source>
</evidence>
<keyword evidence="10 12" id="KW-0131">Cell cycle</keyword>
<keyword evidence="12" id="KW-0460">Magnesium</keyword>
<feature type="transmembrane region" description="Helical" evidence="12">
    <location>
        <begin position="76"/>
        <end position="93"/>
    </location>
</feature>
<evidence type="ECO:0000256" key="9">
    <source>
        <dbReference type="ARBA" id="ARBA00023136"/>
    </source>
</evidence>
<evidence type="ECO:0000256" key="4">
    <source>
        <dbReference type="ARBA" id="ARBA00022679"/>
    </source>
</evidence>
<dbReference type="InterPro" id="IPR003524">
    <property type="entry name" value="PNAcMuramoyl-5peptid_Trfase"/>
</dbReference>
<evidence type="ECO:0000256" key="2">
    <source>
        <dbReference type="ARBA" id="ARBA00005583"/>
    </source>
</evidence>
<comment type="similarity">
    <text evidence="2 12">Belongs to the glycosyltransferase 4 family. MraY subfamily.</text>
</comment>
<dbReference type="EC" id="2.7.8.13" evidence="12 13"/>
<keyword evidence="12" id="KW-1003">Cell membrane</keyword>
<keyword evidence="4 12" id="KW-0808">Transferase</keyword>
<keyword evidence="8 12" id="KW-1133">Transmembrane helix</keyword>
<dbReference type="PROSITE" id="PS01348">
    <property type="entry name" value="MRAY_2"/>
    <property type="match status" value="1"/>
</dbReference>
<dbReference type="InterPro" id="IPR000715">
    <property type="entry name" value="Glycosyl_transferase_4"/>
</dbReference>
<evidence type="ECO:0000313" key="15">
    <source>
        <dbReference type="Proteomes" id="UP001348397"/>
    </source>
</evidence>
<dbReference type="EMBL" id="JAYLAA010000001">
    <property type="protein sequence ID" value="MEC3874238.1"/>
    <property type="molecule type" value="Genomic_DNA"/>
</dbReference>
<feature type="transmembrane region" description="Helical" evidence="12">
    <location>
        <begin position="137"/>
        <end position="154"/>
    </location>
</feature>
<evidence type="ECO:0000256" key="7">
    <source>
        <dbReference type="ARBA" id="ARBA00022984"/>
    </source>
</evidence>
<dbReference type="PROSITE" id="PS01347">
    <property type="entry name" value="MRAY_1"/>
    <property type="match status" value="1"/>
</dbReference>
<keyword evidence="11 12" id="KW-0961">Cell wall biogenesis/degradation</keyword>
<dbReference type="Pfam" id="PF00953">
    <property type="entry name" value="Glycos_transf_4"/>
    <property type="match status" value="1"/>
</dbReference>
<feature type="transmembrane region" description="Helical" evidence="12">
    <location>
        <begin position="391"/>
        <end position="410"/>
    </location>
</feature>
<protein>
    <recommendedName>
        <fullName evidence="12 13">Phospho-N-acetylmuramoyl-pentapeptide-transferase</fullName>
        <ecNumber evidence="12 13">2.7.8.13</ecNumber>
    </recommendedName>
    <alternativeName>
        <fullName evidence="12">UDP-MurNAc-pentapeptide phosphotransferase</fullName>
    </alternativeName>
</protein>
<dbReference type="Pfam" id="PF10555">
    <property type="entry name" value="MraY_sig1"/>
    <property type="match status" value="1"/>
</dbReference>